<dbReference type="Proteomes" id="UP000076858">
    <property type="component" value="Unassembled WGS sequence"/>
</dbReference>
<keyword evidence="2" id="KW-1185">Reference proteome</keyword>
<protein>
    <submittedName>
        <fullName evidence="1">Uncharacterized protein</fullName>
    </submittedName>
</protein>
<dbReference type="AlphaFoldDB" id="A0A164N6Z9"/>
<proteinExistence type="predicted"/>
<reference evidence="1 2" key="1">
    <citation type="submission" date="2016-03" db="EMBL/GenBank/DDBJ databases">
        <title>EvidentialGene: Evidence-directed Construction of Genes on Genomes.</title>
        <authorList>
            <person name="Gilbert D.G."/>
            <person name="Choi J.-H."/>
            <person name="Mockaitis K."/>
            <person name="Colbourne J."/>
            <person name="Pfrender M."/>
        </authorList>
    </citation>
    <scope>NUCLEOTIDE SEQUENCE [LARGE SCALE GENOMIC DNA]</scope>
    <source>
        <strain evidence="1 2">Xinb3</strain>
        <tissue evidence="1">Complete organism</tissue>
    </source>
</reference>
<organism evidence="1 2">
    <name type="scientific">Daphnia magna</name>
    <dbReference type="NCBI Taxonomy" id="35525"/>
    <lineage>
        <taxon>Eukaryota</taxon>
        <taxon>Metazoa</taxon>
        <taxon>Ecdysozoa</taxon>
        <taxon>Arthropoda</taxon>
        <taxon>Crustacea</taxon>
        <taxon>Branchiopoda</taxon>
        <taxon>Diplostraca</taxon>
        <taxon>Cladocera</taxon>
        <taxon>Anomopoda</taxon>
        <taxon>Daphniidae</taxon>
        <taxon>Daphnia</taxon>
    </lineage>
</organism>
<evidence type="ECO:0000313" key="2">
    <source>
        <dbReference type="Proteomes" id="UP000076858"/>
    </source>
</evidence>
<gene>
    <name evidence="1" type="ORF">APZ42_031053</name>
</gene>
<evidence type="ECO:0000313" key="1">
    <source>
        <dbReference type="EMBL" id="KZS05699.1"/>
    </source>
</evidence>
<dbReference type="EMBL" id="LRGB01002866">
    <property type="protein sequence ID" value="KZS05699.1"/>
    <property type="molecule type" value="Genomic_DNA"/>
</dbReference>
<sequence length="118" mass="13359">MKKKRRSILTVKQGGFYWSSNNFFFAPLSPYTTRQHSTSSHKVPVARQTCVNASQFLYALISDVRPVFQYDFHPIEVRSFVGGENVKPATKCTAISFLCLGVAEVGVSERKSQRPLRE</sequence>
<accession>A0A164N6Z9</accession>
<name>A0A164N6Z9_9CRUS</name>
<comment type="caution">
    <text evidence="1">The sequence shown here is derived from an EMBL/GenBank/DDBJ whole genome shotgun (WGS) entry which is preliminary data.</text>
</comment>